<dbReference type="SMART" id="SM00355">
    <property type="entry name" value="ZnF_C2H2"/>
    <property type="match status" value="26"/>
</dbReference>
<feature type="domain" description="C2H2-type" evidence="7">
    <location>
        <begin position="544"/>
        <end position="568"/>
    </location>
</feature>
<evidence type="ECO:0000259" key="7">
    <source>
        <dbReference type="PROSITE" id="PS50157"/>
    </source>
</evidence>
<feature type="compositionally biased region" description="Acidic residues" evidence="6">
    <location>
        <begin position="1198"/>
        <end position="1207"/>
    </location>
</feature>
<feature type="region of interest" description="Disordered" evidence="6">
    <location>
        <begin position="37"/>
        <end position="57"/>
    </location>
</feature>
<dbReference type="AlphaFoldDB" id="A0A9P0AP72"/>
<dbReference type="Gene3D" id="3.30.160.60">
    <property type="entry name" value="Classic Zinc Finger"/>
    <property type="match status" value="11"/>
</dbReference>
<keyword evidence="3 5" id="KW-0863">Zinc-finger</keyword>
<feature type="domain" description="C2H2-type" evidence="7">
    <location>
        <begin position="1084"/>
        <end position="1111"/>
    </location>
</feature>
<feature type="compositionally biased region" description="Polar residues" evidence="6">
    <location>
        <begin position="1213"/>
        <end position="1224"/>
    </location>
</feature>
<dbReference type="FunFam" id="3.30.160.60:FF:000483">
    <property type="entry name" value="Zinc finger protein 423"/>
    <property type="match status" value="1"/>
</dbReference>
<protein>
    <recommendedName>
        <fullName evidence="7">C2H2-type domain-containing protein</fullName>
    </recommendedName>
</protein>
<keyword evidence="4" id="KW-0862">Zinc</keyword>
<feature type="compositionally biased region" description="Polar residues" evidence="6">
    <location>
        <begin position="407"/>
        <end position="420"/>
    </location>
</feature>
<accession>A0A9P0AP72</accession>
<gene>
    <name evidence="8" type="ORF">BEMITA_LOCUS13045</name>
</gene>
<dbReference type="SUPFAM" id="SSF57667">
    <property type="entry name" value="beta-beta-alpha zinc fingers"/>
    <property type="match status" value="7"/>
</dbReference>
<evidence type="ECO:0000313" key="9">
    <source>
        <dbReference type="Proteomes" id="UP001152759"/>
    </source>
</evidence>
<proteinExistence type="predicted"/>
<evidence type="ECO:0000256" key="1">
    <source>
        <dbReference type="ARBA" id="ARBA00022723"/>
    </source>
</evidence>
<feature type="domain" description="C2H2-type" evidence="7">
    <location>
        <begin position="1162"/>
        <end position="1190"/>
    </location>
</feature>
<feature type="compositionally biased region" description="Polar residues" evidence="6">
    <location>
        <begin position="701"/>
        <end position="712"/>
    </location>
</feature>
<dbReference type="EMBL" id="OU963869">
    <property type="protein sequence ID" value="CAH0394786.1"/>
    <property type="molecule type" value="Genomic_DNA"/>
</dbReference>
<feature type="domain" description="C2H2-type" evidence="7">
    <location>
        <begin position="801"/>
        <end position="828"/>
    </location>
</feature>
<dbReference type="Proteomes" id="UP001152759">
    <property type="component" value="Chromosome 8"/>
</dbReference>
<sequence>MLFKGNSSKLEHLIEKIQANKENHELTHQLDLKDALGTEPGSSWGSETSPGSSCATPNSAAESDVTFTVGVTDATPYACQFCEKAFPRLSYLKKHEQTHSEHMPFRCEFCSRLFKHKRSRDRHIKLHTGDKKYRCTQCEAAFSRSDHLKIHMKTHDNQKPFQCTVCNRGYNTAAALTSHMQNHKRSPTPNNNNAAPGSSYRCLQCSELFRKPEQLQNHMSTAHKMEPPTTGARSGSRGGSPYTSASRPRLACIYCTNDNFTTMEALQLHVQAMHGSILNGDLHRELSQQQLSLPSPGQHFMSSLSLGSPGSATRNSALLPLTCELCTMRFGSVQALHKHAVFVHGYRGALNGKDPGPAPEPLFCVRCALPFPSPASFAEHFVLVHGSSAANLLGIPSPVQLKPTDLSVTKKSGKHASSSPGEDDRPPSGKKAKIGQENGVSPNGPLPRSLSRTPTNHYDEPGTLMCNQCNAALPNFESFRSHVKAHIEEAGGLRGLLGGATNLERKLKSLPPEHPCPHCGATFSSPENQAQHLLTHFLSTTTEYGCQSCGKAFGKPDELQRHLLDAHTHHLYRCALCKEIFDSKVTIQVHFAVNHSKECKLFRCTGCPSSVATYRSEMDFNSHVRTVHTPHSMNLLSSPKPIIQSPQLLQCFFCRLSFASEIELQFHLAVHTKQFQCPVCPEAFHVEFLLDKHMETVHHSSQVVNGGDQRQCSTPKSSKTPTASTPTSRNSSTPQPNNLPTSRTPNGYPSHPSKKSESNHNIPSNSCDICECANFTSEAELTAHRKLVHNVKSANSGKVSLHCAYCNENFKTRTELENHMKSHSQSSGGSGKHKCNICDEICPSAAVLAEHKLTHCKVISGSACTHCKTTLGDEEEFMQHLQQHSSTNPGLQQQQQLVLPTACVICRQTLVSEMEARIHARFHLHRGQSEASTSTCCVCLQPCDRRDLNVGICSECLRKQSSKASIVRCPECQITFDGPLALEAHLASAHRKNYQCIKCQISLETEQEMQLHVASHMLSDGLSGLECRLCLRVLGSPLQLQTHLIEHTFAGCPAFTCYICSSVFTAAAGLQSHILEHGLAARPYDCPRCSSRFFFRAELDNHSFIHLEEDAIGADLTKNLSYHYQNRFSPKTPSKAALNSSFSEFDQNKNCRKQPSNERSGFVCQECQKEFDTEDTLEAHSKTCRARITPTEDAKEEISEDPMEETEEKCQDLSINSRESQSPSKSDDVPSIKNEAASPRIKEEMTDDNEKEIDVGENSDDTVP</sequence>
<dbReference type="GO" id="GO:0005634">
    <property type="term" value="C:nucleus"/>
    <property type="evidence" value="ECO:0007669"/>
    <property type="project" value="UniProtKB-ARBA"/>
</dbReference>
<organism evidence="8 9">
    <name type="scientific">Bemisia tabaci</name>
    <name type="common">Sweetpotato whitefly</name>
    <name type="synonym">Aleurodes tabaci</name>
    <dbReference type="NCBI Taxonomy" id="7038"/>
    <lineage>
        <taxon>Eukaryota</taxon>
        <taxon>Metazoa</taxon>
        <taxon>Ecdysozoa</taxon>
        <taxon>Arthropoda</taxon>
        <taxon>Hexapoda</taxon>
        <taxon>Insecta</taxon>
        <taxon>Pterygota</taxon>
        <taxon>Neoptera</taxon>
        <taxon>Paraneoptera</taxon>
        <taxon>Hemiptera</taxon>
        <taxon>Sternorrhyncha</taxon>
        <taxon>Aleyrodoidea</taxon>
        <taxon>Aleyrodidae</taxon>
        <taxon>Aleyrodinae</taxon>
        <taxon>Bemisia</taxon>
    </lineage>
</organism>
<feature type="compositionally biased region" description="Low complexity" evidence="6">
    <location>
        <begin position="37"/>
        <end position="53"/>
    </location>
</feature>
<feature type="domain" description="C2H2-type" evidence="7">
    <location>
        <begin position="161"/>
        <end position="188"/>
    </location>
</feature>
<feature type="region of interest" description="Disordered" evidence="6">
    <location>
        <begin position="220"/>
        <end position="245"/>
    </location>
</feature>
<feature type="domain" description="C2H2-type" evidence="7">
    <location>
        <begin position="675"/>
        <end position="703"/>
    </location>
</feature>
<evidence type="ECO:0000256" key="2">
    <source>
        <dbReference type="ARBA" id="ARBA00022737"/>
    </source>
</evidence>
<feature type="domain" description="C2H2-type" evidence="7">
    <location>
        <begin position="133"/>
        <end position="160"/>
    </location>
</feature>
<dbReference type="PANTHER" id="PTHR24379">
    <property type="entry name" value="KRAB AND ZINC FINGER DOMAIN-CONTAINING"/>
    <property type="match status" value="1"/>
</dbReference>
<reference evidence="8" key="1">
    <citation type="submission" date="2021-12" db="EMBL/GenBank/DDBJ databases">
        <authorList>
            <person name="King R."/>
        </authorList>
    </citation>
    <scope>NUCLEOTIDE SEQUENCE</scope>
</reference>
<dbReference type="GO" id="GO:0008270">
    <property type="term" value="F:zinc ion binding"/>
    <property type="evidence" value="ECO:0007669"/>
    <property type="project" value="UniProtKB-KW"/>
</dbReference>
<feature type="region of interest" description="Disordered" evidence="6">
    <location>
        <begin position="1184"/>
        <end position="1264"/>
    </location>
</feature>
<dbReference type="InterPro" id="IPR036236">
    <property type="entry name" value="Znf_C2H2_sf"/>
</dbReference>
<feature type="region of interest" description="Disordered" evidence="6">
    <location>
        <begin position="701"/>
        <end position="762"/>
    </location>
</feature>
<feature type="compositionally biased region" description="Low complexity" evidence="6">
    <location>
        <begin position="713"/>
        <end position="728"/>
    </location>
</feature>
<evidence type="ECO:0000256" key="6">
    <source>
        <dbReference type="SAM" id="MobiDB-lite"/>
    </source>
</evidence>
<feature type="domain" description="C2H2-type" evidence="7">
    <location>
        <begin position="862"/>
        <end position="889"/>
    </location>
</feature>
<evidence type="ECO:0000256" key="3">
    <source>
        <dbReference type="ARBA" id="ARBA00022771"/>
    </source>
</evidence>
<feature type="region of interest" description="Disordered" evidence="6">
    <location>
        <begin position="407"/>
        <end position="459"/>
    </location>
</feature>
<name>A0A9P0AP72_BEMTA</name>
<evidence type="ECO:0000256" key="5">
    <source>
        <dbReference type="PROSITE-ProRule" id="PRU00042"/>
    </source>
</evidence>
<keyword evidence="1" id="KW-0479">Metal-binding</keyword>
<feature type="domain" description="C2H2-type" evidence="7">
    <location>
        <begin position="572"/>
        <end position="600"/>
    </location>
</feature>
<dbReference type="FunFam" id="3.30.160.60:FF:000167">
    <property type="entry name" value="Zinc finger protein 521"/>
    <property type="match status" value="1"/>
</dbReference>
<feature type="domain" description="C2H2-type" evidence="7">
    <location>
        <begin position="514"/>
        <end position="536"/>
    </location>
</feature>
<dbReference type="PROSITE" id="PS50157">
    <property type="entry name" value="ZINC_FINGER_C2H2_2"/>
    <property type="match status" value="13"/>
</dbReference>
<dbReference type="Pfam" id="PF00096">
    <property type="entry name" value="zf-C2H2"/>
    <property type="match status" value="6"/>
</dbReference>
<feature type="domain" description="C2H2-type" evidence="7">
    <location>
        <begin position="77"/>
        <end position="104"/>
    </location>
</feature>
<evidence type="ECO:0000313" key="8">
    <source>
        <dbReference type="EMBL" id="CAH0394786.1"/>
    </source>
</evidence>
<dbReference type="PROSITE" id="PS00028">
    <property type="entry name" value="ZINC_FINGER_C2H2_1"/>
    <property type="match status" value="20"/>
</dbReference>
<feature type="domain" description="C2H2-type" evidence="7">
    <location>
        <begin position="200"/>
        <end position="228"/>
    </location>
</feature>
<feature type="domain" description="C2H2-type" evidence="7">
    <location>
        <begin position="105"/>
        <end position="132"/>
    </location>
</feature>
<keyword evidence="2" id="KW-0677">Repeat</keyword>
<feature type="compositionally biased region" description="Acidic residues" evidence="6">
    <location>
        <begin position="1245"/>
        <end position="1264"/>
    </location>
</feature>
<dbReference type="FunFam" id="3.30.160.60:FF:000446">
    <property type="entry name" value="Zinc finger protein"/>
    <property type="match status" value="1"/>
</dbReference>
<keyword evidence="9" id="KW-1185">Reference proteome</keyword>
<evidence type="ECO:0000256" key="4">
    <source>
        <dbReference type="ARBA" id="ARBA00022833"/>
    </source>
</evidence>
<dbReference type="InterPro" id="IPR013087">
    <property type="entry name" value="Znf_C2H2_type"/>
</dbReference>
<feature type="compositionally biased region" description="Polar residues" evidence="6">
    <location>
        <begin position="729"/>
        <end position="747"/>
    </location>
</feature>
<dbReference type="PANTHER" id="PTHR24379:SF121">
    <property type="entry name" value="C2H2-TYPE DOMAIN-CONTAINING PROTEIN"/>
    <property type="match status" value="1"/>
</dbReference>